<accession>A0AAC9QWE1</accession>
<dbReference type="KEGG" id="elim:B2M23_16380"/>
<dbReference type="Proteomes" id="UP000192391">
    <property type="component" value="Chromosome"/>
</dbReference>
<dbReference type="EMBL" id="CP019962">
    <property type="protein sequence ID" value="ARD67010.1"/>
    <property type="molecule type" value="Genomic_DNA"/>
</dbReference>
<proteinExistence type="predicted"/>
<evidence type="ECO:0000313" key="1">
    <source>
        <dbReference type="EMBL" id="ARD67010.1"/>
    </source>
</evidence>
<gene>
    <name evidence="1" type="ORF">B2M23_16380</name>
</gene>
<sequence length="70" mass="8372">MNIKMKIDSSLSFKIPEYLYDDIVRLQKGIDDNVNYLDCLYDEVQGSINLAYYDHCISWEQAEELRKKYL</sequence>
<reference evidence="2" key="1">
    <citation type="journal article" date="2017" name="Sci. Rep.">
        <title>Determination of the Genome and Primary Transcriptome of Syngas Fermenting Eubacterium limosum ATCC 8486.</title>
        <authorList>
            <person name="Song Y."/>
            <person name="Shin J."/>
            <person name="Jeong Y."/>
            <person name="Jin S."/>
            <person name="Lee J.K."/>
            <person name="Kim D.R."/>
            <person name="Kim S.C."/>
            <person name="Cho S."/>
            <person name="Cho B.K."/>
        </authorList>
    </citation>
    <scope>NUCLEOTIDE SEQUENCE [LARGE SCALE GENOMIC DNA]</scope>
    <source>
        <strain evidence="2">ATCC 8486</strain>
    </source>
</reference>
<organism evidence="1 2">
    <name type="scientific">Eubacterium limosum</name>
    <dbReference type="NCBI Taxonomy" id="1736"/>
    <lineage>
        <taxon>Bacteria</taxon>
        <taxon>Bacillati</taxon>
        <taxon>Bacillota</taxon>
        <taxon>Clostridia</taxon>
        <taxon>Eubacteriales</taxon>
        <taxon>Eubacteriaceae</taxon>
        <taxon>Eubacterium</taxon>
    </lineage>
</organism>
<dbReference type="AlphaFoldDB" id="A0AAC9QWE1"/>
<evidence type="ECO:0000313" key="2">
    <source>
        <dbReference type="Proteomes" id="UP000192391"/>
    </source>
</evidence>
<name>A0AAC9QWE1_EUBLI</name>
<protein>
    <submittedName>
        <fullName evidence="1">Uncharacterized protein</fullName>
    </submittedName>
</protein>
<dbReference type="RefSeq" id="WP_038352317.1">
    <property type="nucleotide sequence ID" value="NZ_CP019962.1"/>
</dbReference>